<name>A0A834TP36_9FABA</name>
<dbReference type="Proteomes" id="UP000634136">
    <property type="component" value="Unassembled WGS sequence"/>
</dbReference>
<dbReference type="PANTHER" id="PTHR48150:SF1">
    <property type="entry name" value="COX19 FAMILY PROTEIN (CHCH MOTIF)"/>
    <property type="match status" value="1"/>
</dbReference>
<sequence length="189" mass="22049">MTSGASTSSYPSAARISDSPCFPQYTASLKCLEEFNSDKSKCQEHFDVYKEFGIRGIFSFFGYNRRVEILNLFPWEARDLVLADMKGGFLPRRDDRGNCGQLIFAERFYVYRSDLKQRTLIFKHFEEVTATILVPCPYWLITLRPNLDLDRIYRSIQFYIPAMKHGHFNLQACRHVGHILDTNTHMTQL</sequence>
<comment type="caution">
    <text evidence="1">The sequence shown here is derived from an EMBL/GenBank/DDBJ whole genome shotgun (WGS) entry which is preliminary data.</text>
</comment>
<accession>A0A834TP36</accession>
<evidence type="ECO:0000313" key="1">
    <source>
        <dbReference type="EMBL" id="KAF7825039.1"/>
    </source>
</evidence>
<dbReference type="EMBL" id="JAAIUW010000006">
    <property type="protein sequence ID" value="KAF7825039.1"/>
    <property type="molecule type" value="Genomic_DNA"/>
</dbReference>
<dbReference type="OrthoDB" id="9971592at2759"/>
<dbReference type="InterPro" id="IPR009069">
    <property type="entry name" value="Cys_alpha_HP_mot_SF"/>
</dbReference>
<dbReference type="PANTHER" id="PTHR48150">
    <property type="entry name" value="CYTOCHROME C OXIDASE-ASSEMBLY FACTOR COX23, MITOCHONDRIAL"/>
    <property type="match status" value="1"/>
</dbReference>
<organism evidence="1 2">
    <name type="scientific">Senna tora</name>
    <dbReference type="NCBI Taxonomy" id="362788"/>
    <lineage>
        <taxon>Eukaryota</taxon>
        <taxon>Viridiplantae</taxon>
        <taxon>Streptophyta</taxon>
        <taxon>Embryophyta</taxon>
        <taxon>Tracheophyta</taxon>
        <taxon>Spermatophyta</taxon>
        <taxon>Magnoliopsida</taxon>
        <taxon>eudicotyledons</taxon>
        <taxon>Gunneridae</taxon>
        <taxon>Pentapetalae</taxon>
        <taxon>rosids</taxon>
        <taxon>fabids</taxon>
        <taxon>Fabales</taxon>
        <taxon>Fabaceae</taxon>
        <taxon>Caesalpinioideae</taxon>
        <taxon>Cassia clade</taxon>
        <taxon>Senna</taxon>
    </lineage>
</organism>
<dbReference type="SUPFAM" id="SSF47072">
    <property type="entry name" value="Cysteine alpha-hairpin motif"/>
    <property type="match status" value="1"/>
</dbReference>
<gene>
    <name evidence="1" type="ORF">G2W53_016203</name>
</gene>
<protein>
    <submittedName>
        <fullName evidence="1">Cytochrome c oxidase-assembly factor COX23, mitochondrial</fullName>
    </submittedName>
</protein>
<proteinExistence type="predicted"/>
<dbReference type="AlphaFoldDB" id="A0A834TP36"/>
<keyword evidence="2" id="KW-1185">Reference proteome</keyword>
<evidence type="ECO:0000313" key="2">
    <source>
        <dbReference type="Proteomes" id="UP000634136"/>
    </source>
</evidence>
<reference evidence="1" key="1">
    <citation type="submission" date="2020-09" db="EMBL/GenBank/DDBJ databases">
        <title>Genome-Enabled Discovery of Anthraquinone Biosynthesis in Senna tora.</title>
        <authorList>
            <person name="Kang S.-H."/>
            <person name="Pandey R.P."/>
            <person name="Lee C.-M."/>
            <person name="Sim J.-S."/>
            <person name="Jeong J.-T."/>
            <person name="Choi B.-S."/>
            <person name="Jung M."/>
            <person name="Ginzburg D."/>
            <person name="Zhao K."/>
            <person name="Won S.Y."/>
            <person name="Oh T.-J."/>
            <person name="Yu Y."/>
            <person name="Kim N.-H."/>
            <person name="Lee O.R."/>
            <person name="Lee T.-H."/>
            <person name="Bashyal P."/>
            <person name="Kim T.-S."/>
            <person name="Lee W.-H."/>
            <person name="Kawkins C."/>
            <person name="Kim C.-K."/>
            <person name="Kim J.S."/>
            <person name="Ahn B.O."/>
            <person name="Rhee S.Y."/>
            <person name="Sohng J.K."/>
        </authorList>
    </citation>
    <scope>NUCLEOTIDE SEQUENCE</scope>
    <source>
        <tissue evidence="1">Leaf</tissue>
    </source>
</reference>